<dbReference type="AlphaFoldDB" id="A0A0G4FSM9"/>
<dbReference type="InParanoid" id="A0A0G4FSM9"/>
<evidence type="ECO:0000313" key="2">
    <source>
        <dbReference type="Proteomes" id="UP000041254"/>
    </source>
</evidence>
<evidence type="ECO:0000313" key="1">
    <source>
        <dbReference type="EMBL" id="CEM17723.1"/>
    </source>
</evidence>
<reference evidence="1 2" key="1">
    <citation type="submission" date="2014-11" db="EMBL/GenBank/DDBJ databases">
        <authorList>
            <person name="Zhu J."/>
            <person name="Qi W."/>
            <person name="Song R."/>
        </authorList>
    </citation>
    <scope>NUCLEOTIDE SEQUENCE [LARGE SCALE GENOMIC DNA]</scope>
</reference>
<gene>
    <name evidence="1" type="ORF">Vbra_16097</name>
</gene>
<name>A0A0G4FSM9_VITBC</name>
<dbReference type="VEuPathDB" id="CryptoDB:Vbra_16097"/>
<dbReference type="Proteomes" id="UP000041254">
    <property type="component" value="Unassembled WGS sequence"/>
</dbReference>
<accession>A0A0G4FSM9</accession>
<dbReference type="OrthoDB" id="7250310at2759"/>
<dbReference type="EMBL" id="CDMY01000495">
    <property type="protein sequence ID" value="CEM17723.1"/>
    <property type="molecule type" value="Genomic_DNA"/>
</dbReference>
<keyword evidence="2" id="KW-1185">Reference proteome</keyword>
<sequence length="43" mass="4776">KVAYKCAKGKLTFIDAEHSGKKTPVCCIYDYHNFGGGSNSYHH</sequence>
<protein>
    <submittedName>
        <fullName evidence="1">Uncharacterized protein</fullName>
    </submittedName>
</protein>
<proteinExistence type="predicted"/>
<organism evidence="1 2">
    <name type="scientific">Vitrella brassicaformis (strain CCMP3155)</name>
    <dbReference type="NCBI Taxonomy" id="1169540"/>
    <lineage>
        <taxon>Eukaryota</taxon>
        <taxon>Sar</taxon>
        <taxon>Alveolata</taxon>
        <taxon>Colpodellida</taxon>
        <taxon>Vitrellaceae</taxon>
        <taxon>Vitrella</taxon>
    </lineage>
</organism>
<feature type="non-terminal residue" evidence="1">
    <location>
        <position position="1"/>
    </location>
</feature>